<sequence length="84" mass="9758">MNQRKGENIGMNAALELEDLVANPIKDSAECILAEVENTDNIIKFYRSEEITHENRRNEIEEDKKKIYLDSSKTFEVDDIVNQK</sequence>
<name>A0A8H3X403_GIGMA</name>
<dbReference type="AlphaFoldDB" id="A0A8H3X403"/>
<evidence type="ECO:0000313" key="1">
    <source>
        <dbReference type="EMBL" id="KAF0411863.1"/>
    </source>
</evidence>
<evidence type="ECO:0000313" key="2">
    <source>
        <dbReference type="Proteomes" id="UP000439903"/>
    </source>
</evidence>
<gene>
    <name evidence="1" type="ORF">F8M41_008161</name>
</gene>
<organism evidence="1 2">
    <name type="scientific">Gigaspora margarita</name>
    <dbReference type="NCBI Taxonomy" id="4874"/>
    <lineage>
        <taxon>Eukaryota</taxon>
        <taxon>Fungi</taxon>
        <taxon>Fungi incertae sedis</taxon>
        <taxon>Mucoromycota</taxon>
        <taxon>Glomeromycotina</taxon>
        <taxon>Glomeromycetes</taxon>
        <taxon>Diversisporales</taxon>
        <taxon>Gigasporaceae</taxon>
        <taxon>Gigaspora</taxon>
    </lineage>
</organism>
<protein>
    <submittedName>
        <fullName evidence="1">Uncharacterized protein</fullName>
    </submittedName>
</protein>
<keyword evidence="2" id="KW-1185">Reference proteome</keyword>
<proteinExistence type="predicted"/>
<accession>A0A8H3X403</accession>
<dbReference type="Proteomes" id="UP000439903">
    <property type="component" value="Unassembled WGS sequence"/>
</dbReference>
<comment type="caution">
    <text evidence="1">The sequence shown here is derived from an EMBL/GenBank/DDBJ whole genome shotgun (WGS) entry which is preliminary data.</text>
</comment>
<reference evidence="1 2" key="1">
    <citation type="journal article" date="2019" name="Environ. Microbiol.">
        <title>At the nexus of three kingdoms: the genome of the mycorrhizal fungus Gigaspora margarita provides insights into plant, endobacterial and fungal interactions.</title>
        <authorList>
            <person name="Venice F."/>
            <person name="Ghignone S."/>
            <person name="Salvioli di Fossalunga A."/>
            <person name="Amselem J."/>
            <person name="Novero M."/>
            <person name="Xianan X."/>
            <person name="Sedzielewska Toro K."/>
            <person name="Morin E."/>
            <person name="Lipzen A."/>
            <person name="Grigoriev I.V."/>
            <person name="Henrissat B."/>
            <person name="Martin F.M."/>
            <person name="Bonfante P."/>
        </authorList>
    </citation>
    <scope>NUCLEOTIDE SEQUENCE [LARGE SCALE GENOMIC DNA]</scope>
    <source>
        <strain evidence="1 2">BEG34</strain>
    </source>
</reference>
<dbReference type="EMBL" id="WTPW01001845">
    <property type="protein sequence ID" value="KAF0411863.1"/>
    <property type="molecule type" value="Genomic_DNA"/>
</dbReference>